<reference evidence="3 4" key="1">
    <citation type="submission" date="2019-10" db="EMBL/GenBank/DDBJ databases">
        <authorList>
            <person name="Palmer J.M."/>
        </authorList>
    </citation>
    <scope>NUCLEOTIDE SEQUENCE [LARGE SCALE GENOMIC DNA]</scope>
    <source>
        <strain evidence="3 4">TWF694</strain>
    </source>
</reference>
<gene>
    <name evidence="3" type="ORF">TWF694_003675</name>
</gene>
<dbReference type="EMBL" id="JAVHJO010000013">
    <property type="protein sequence ID" value="KAK6530315.1"/>
    <property type="molecule type" value="Genomic_DNA"/>
</dbReference>
<keyword evidence="4" id="KW-1185">Reference proteome</keyword>
<sequence>MYPTITSRRVSVRGSRQPTRIPRPVSVIFPQRNSPIKRKSLTSKITQQLNLRFKTIAAQNEDIAAARARQLAKSAALVKQRRAEREATLQIIEQERQERLQEARNKVEAERRRTAEARRKQHEAFQALHQRCRSDNQNLGSPSKMTHPFSNGSDAAVPRKLWDWQTRNAQKIESIRDIFSMTRAGHSRNFTPFPKRFQINKPFALLETELYLPPVPVVAADDLRWWQLNSADIDVSLRRFKSFESSLEVSVIAPWSERAKRSANKLPEHLYYSWRVCHNYGYFGWEVPRRTPRAFMQAMRYGWLDREWDETIAEREARVQAELERKGLEEKSSIVRVASGY</sequence>
<feature type="compositionally biased region" description="Polar residues" evidence="2">
    <location>
        <begin position="1"/>
        <end position="18"/>
    </location>
</feature>
<name>A0AAV9WZ89_9PEZI</name>
<evidence type="ECO:0000256" key="2">
    <source>
        <dbReference type="SAM" id="MobiDB-lite"/>
    </source>
</evidence>
<organism evidence="3 4">
    <name type="scientific">Orbilia ellipsospora</name>
    <dbReference type="NCBI Taxonomy" id="2528407"/>
    <lineage>
        <taxon>Eukaryota</taxon>
        <taxon>Fungi</taxon>
        <taxon>Dikarya</taxon>
        <taxon>Ascomycota</taxon>
        <taxon>Pezizomycotina</taxon>
        <taxon>Orbiliomycetes</taxon>
        <taxon>Orbiliales</taxon>
        <taxon>Orbiliaceae</taxon>
        <taxon>Orbilia</taxon>
    </lineage>
</organism>
<dbReference type="AlphaFoldDB" id="A0AAV9WZ89"/>
<dbReference type="Proteomes" id="UP001365542">
    <property type="component" value="Unassembled WGS sequence"/>
</dbReference>
<evidence type="ECO:0000256" key="1">
    <source>
        <dbReference type="SAM" id="Coils"/>
    </source>
</evidence>
<feature type="region of interest" description="Disordered" evidence="2">
    <location>
        <begin position="1"/>
        <end position="20"/>
    </location>
</feature>
<comment type="caution">
    <text evidence="3">The sequence shown here is derived from an EMBL/GenBank/DDBJ whole genome shotgun (WGS) entry which is preliminary data.</text>
</comment>
<protein>
    <submittedName>
        <fullName evidence="3">Uncharacterized protein</fullName>
    </submittedName>
</protein>
<evidence type="ECO:0000313" key="4">
    <source>
        <dbReference type="Proteomes" id="UP001365542"/>
    </source>
</evidence>
<feature type="coiled-coil region" evidence="1">
    <location>
        <begin position="92"/>
        <end position="120"/>
    </location>
</feature>
<evidence type="ECO:0000313" key="3">
    <source>
        <dbReference type="EMBL" id="KAK6530315.1"/>
    </source>
</evidence>
<keyword evidence="1" id="KW-0175">Coiled coil</keyword>
<proteinExistence type="predicted"/>
<accession>A0AAV9WZ89</accession>